<dbReference type="EMBL" id="HBKN01006039">
    <property type="protein sequence ID" value="CAE2259979.1"/>
    <property type="molecule type" value="Transcribed_RNA"/>
</dbReference>
<dbReference type="PANTHER" id="PTHR31315:SF1">
    <property type="entry name" value="PROTEIN SIP5"/>
    <property type="match status" value="1"/>
</dbReference>
<feature type="compositionally biased region" description="Basic and acidic residues" evidence="1">
    <location>
        <begin position="149"/>
        <end position="161"/>
    </location>
</feature>
<gene>
    <name evidence="2" type="ORF">GTHE00462_LOCUS4824</name>
</gene>
<sequence length="761" mass="84257">MGNKLSRGKSVDSKFTKPTGLYPTCDWDEKTVKKLINKKKVAPRYPGREEPGPDLDECPICFLWYPGGLNRSKCCKKPICTECFLQFKKPNAQKAIQCPFCNSLNYSVKYTGQMTKEEREALEAEEQKVIEAKIRARKAELSRQIEREKEVALEREQKKQEAAAAGPTQPPPPPESHDSNPVNQSARESESGSRRWRPSANSEVNDDEEHDRANTDIEELMVMEAIRLSLLDIKNGDYADQGTENASDEDSNTYENAQSILAAGMDASSSDDEGCFLAGPTQRAALYEDDESYGGGNGGYHSDRTLDKRVIARRLHSERNMAAAEGGFRSSQDDLALESRLRYRSFDQRHTSGRAHVHSHIHSEFEQLTRDDLDDVEAKQEIANLLEMNLEWFAEESTLRRYCPWDYEERSISESEEAGSPNPRPSVDRMNPSMSPVALEPLSTVSPPAFGTSPADAIQREGQMESDLAHMIHAPRELDGQFANGPTHDRSRGGAVDEFVSFQAEDDARMGIHQQESTPLDKDSATHESSTLIEGAIQGEQASAELSSNSNLDAISQEPCPSPQLVGFQVSGGDRAAREPVSGGETIRREESSPTSEELPTQPEQRRESAVPDCQIESPSSNAWVEGECQIAQTQGTECDMRDGEEVLDDDRGDNGQSTDELDKDTQGSQEIEESDGQVQDQGGNEELVQDHDTQKLELEPSSDQGEELKSSGEDTQEGLSNDKSMACDAPEEQLHGEDDETSSKKILAVPTEELGCEELR</sequence>
<feature type="region of interest" description="Disordered" evidence="1">
    <location>
        <begin position="149"/>
        <end position="212"/>
    </location>
</feature>
<feature type="compositionally biased region" description="Basic and acidic residues" evidence="1">
    <location>
        <begin position="689"/>
        <end position="699"/>
    </location>
</feature>
<dbReference type="GO" id="GO:0005737">
    <property type="term" value="C:cytoplasm"/>
    <property type="evidence" value="ECO:0007669"/>
    <property type="project" value="TreeGrafter"/>
</dbReference>
<feature type="compositionally biased region" description="Low complexity" evidence="1">
    <location>
        <begin position="593"/>
        <end position="603"/>
    </location>
</feature>
<protein>
    <recommendedName>
        <fullName evidence="3">RING-type domain-containing protein</fullName>
    </recommendedName>
</protein>
<dbReference type="AlphaFoldDB" id="A0A7S4JDB5"/>
<feature type="region of interest" description="Disordered" evidence="1">
    <location>
        <begin position="411"/>
        <end position="455"/>
    </location>
</feature>
<evidence type="ECO:0000313" key="2">
    <source>
        <dbReference type="EMBL" id="CAE2259979.1"/>
    </source>
</evidence>
<evidence type="ECO:0008006" key="3">
    <source>
        <dbReference type="Google" id="ProtNLM"/>
    </source>
</evidence>
<proteinExistence type="predicted"/>
<feature type="region of interest" description="Disordered" evidence="1">
    <location>
        <begin position="514"/>
        <end position="761"/>
    </location>
</feature>
<dbReference type="InterPro" id="IPR039301">
    <property type="entry name" value="Sip5/DA2"/>
</dbReference>
<evidence type="ECO:0000256" key="1">
    <source>
        <dbReference type="SAM" id="MobiDB-lite"/>
    </source>
</evidence>
<feature type="region of interest" description="Disordered" evidence="1">
    <location>
        <begin position="1"/>
        <end position="23"/>
    </location>
</feature>
<reference evidence="2" key="1">
    <citation type="submission" date="2021-01" db="EMBL/GenBank/DDBJ databases">
        <authorList>
            <person name="Corre E."/>
            <person name="Pelletier E."/>
            <person name="Niang G."/>
            <person name="Scheremetjew M."/>
            <person name="Finn R."/>
            <person name="Kale V."/>
            <person name="Holt S."/>
            <person name="Cochrane G."/>
            <person name="Meng A."/>
            <person name="Brown T."/>
            <person name="Cohen L."/>
        </authorList>
    </citation>
    <scope>NUCLEOTIDE SEQUENCE</scope>
    <source>
        <strain evidence="2">CCMP 2712</strain>
    </source>
</reference>
<feature type="compositionally biased region" description="Polar residues" evidence="1">
    <location>
        <begin position="540"/>
        <end position="554"/>
    </location>
</feature>
<organism evidence="2">
    <name type="scientific">Guillardia theta</name>
    <name type="common">Cryptophyte</name>
    <name type="synonym">Cryptomonas phi</name>
    <dbReference type="NCBI Taxonomy" id="55529"/>
    <lineage>
        <taxon>Eukaryota</taxon>
        <taxon>Cryptophyceae</taxon>
        <taxon>Pyrenomonadales</taxon>
        <taxon>Geminigeraceae</taxon>
        <taxon>Guillardia</taxon>
    </lineage>
</organism>
<accession>A0A7S4JDB5</accession>
<name>A0A7S4JDB5_GUITH</name>
<dbReference type="PANTHER" id="PTHR31315">
    <property type="entry name" value="PROTEIN SIP5"/>
    <property type="match status" value="1"/>
</dbReference>